<dbReference type="PANTHER" id="PTHR24421:SF10">
    <property type="entry name" value="NITRATE_NITRITE SENSOR PROTEIN NARQ"/>
    <property type="match status" value="1"/>
</dbReference>
<dbReference type="InterPro" id="IPR036890">
    <property type="entry name" value="HATPase_C_sf"/>
</dbReference>
<organism evidence="12 13">
    <name type="scientific">Actinoplanes siamensis</name>
    <dbReference type="NCBI Taxonomy" id="1223317"/>
    <lineage>
        <taxon>Bacteria</taxon>
        <taxon>Bacillati</taxon>
        <taxon>Actinomycetota</taxon>
        <taxon>Actinomycetes</taxon>
        <taxon>Micromonosporales</taxon>
        <taxon>Micromonosporaceae</taxon>
        <taxon>Actinoplanes</taxon>
    </lineage>
</organism>
<dbReference type="GO" id="GO:0005524">
    <property type="term" value="F:ATP binding"/>
    <property type="evidence" value="ECO:0007669"/>
    <property type="project" value="UniProtKB-KW"/>
</dbReference>
<keyword evidence="5" id="KW-0547">Nucleotide-binding</keyword>
<dbReference type="PANTHER" id="PTHR24421">
    <property type="entry name" value="NITRATE/NITRITE SENSOR PROTEIN NARX-RELATED"/>
    <property type="match status" value="1"/>
</dbReference>
<reference evidence="12" key="1">
    <citation type="submission" date="2021-01" db="EMBL/GenBank/DDBJ databases">
        <title>Whole genome shotgun sequence of Actinoplanes siamensis NBRC 109076.</title>
        <authorList>
            <person name="Komaki H."/>
            <person name="Tamura T."/>
        </authorList>
    </citation>
    <scope>NUCLEOTIDE SEQUENCE</scope>
    <source>
        <strain evidence="12">NBRC 109076</strain>
    </source>
</reference>
<evidence type="ECO:0000256" key="4">
    <source>
        <dbReference type="ARBA" id="ARBA00022679"/>
    </source>
</evidence>
<comment type="caution">
    <text evidence="12">The sequence shown here is derived from an EMBL/GenBank/DDBJ whole genome shotgun (WGS) entry which is preliminary data.</text>
</comment>
<keyword evidence="9" id="KW-0812">Transmembrane</keyword>
<dbReference type="Pfam" id="PF02518">
    <property type="entry name" value="HATPase_c"/>
    <property type="match status" value="1"/>
</dbReference>
<keyword evidence="8" id="KW-0902">Two-component regulatory system</keyword>
<feature type="transmembrane region" description="Helical" evidence="9">
    <location>
        <begin position="102"/>
        <end position="131"/>
    </location>
</feature>
<evidence type="ECO:0000259" key="11">
    <source>
        <dbReference type="Pfam" id="PF07730"/>
    </source>
</evidence>
<evidence type="ECO:0000256" key="2">
    <source>
        <dbReference type="ARBA" id="ARBA00012438"/>
    </source>
</evidence>
<dbReference type="InterPro" id="IPR050482">
    <property type="entry name" value="Sensor_HK_TwoCompSys"/>
</dbReference>
<keyword evidence="3" id="KW-0597">Phosphoprotein</keyword>
<evidence type="ECO:0000256" key="9">
    <source>
        <dbReference type="SAM" id="Phobius"/>
    </source>
</evidence>
<dbReference type="Gene3D" id="1.20.5.1930">
    <property type="match status" value="1"/>
</dbReference>
<dbReference type="GO" id="GO:0016020">
    <property type="term" value="C:membrane"/>
    <property type="evidence" value="ECO:0007669"/>
    <property type="project" value="InterPro"/>
</dbReference>
<dbReference type="AlphaFoldDB" id="A0A919MX56"/>
<keyword evidence="13" id="KW-1185">Reference proteome</keyword>
<evidence type="ECO:0000256" key="1">
    <source>
        <dbReference type="ARBA" id="ARBA00000085"/>
    </source>
</evidence>
<comment type="catalytic activity">
    <reaction evidence="1">
        <text>ATP + protein L-histidine = ADP + protein N-phospho-L-histidine.</text>
        <dbReference type="EC" id="2.7.13.3"/>
    </reaction>
</comment>
<evidence type="ECO:0000256" key="3">
    <source>
        <dbReference type="ARBA" id="ARBA00022553"/>
    </source>
</evidence>
<feature type="transmembrane region" description="Helical" evidence="9">
    <location>
        <begin position="47"/>
        <end position="65"/>
    </location>
</feature>
<accession>A0A919MX56</accession>
<keyword evidence="7" id="KW-0067">ATP-binding</keyword>
<dbReference type="EMBL" id="BOMW01000008">
    <property type="protein sequence ID" value="GIF03207.1"/>
    <property type="molecule type" value="Genomic_DNA"/>
</dbReference>
<keyword evidence="9" id="KW-0472">Membrane</keyword>
<dbReference type="CDD" id="cd16917">
    <property type="entry name" value="HATPase_UhpB-NarQ-NarX-like"/>
    <property type="match status" value="1"/>
</dbReference>
<proteinExistence type="predicted"/>
<feature type="transmembrane region" description="Helical" evidence="9">
    <location>
        <begin position="143"/>
        <end position="175"/>
    </location>
</feature>
<evidence type="ECO:0000256" key="8">
    <source>
        <dbReference type="ARBA" id="ARBA00023012"/>
    </source>
</evidence>
<dbReference type="Proteomes" id="UP000629619">
    <property type="component" value="Unassembled WGS sequence"/>
</dbReference>
<dbReference type="Pfam" id="PF07730">
    <property type="entry name" value="HisKA_3"/>
    <property type="match status" value="1"/>
</dbReference>
<evidence type="ECO:0000259" key="10">
    <source>
        <dbReference type="Pfam" id="PF02518"/>
    </source>
</evidence>
<keyword evidence="6 12" id="KW-0418">Kinase</keyword>
<evidence type="ECO:0000313" key="12">
    <source>
        <dbReference type="EMBL" id="GIF03207.1"/>
    </source>
</evidence>
<dbReference type="EC" id="2.7.13.3" evidence="2"/>
<protein>
    <recommendedName>
        <fullName evidence="2">histidine kinase</fullName>
        <ecNumber evidence="2">2.7.13.3</ecNumber>
    </recommendedName>
</protein>
<dbReference type="GO" id="GO:0000155">
    <property type="term" value="F:phosphorelay sensor kinase activity"/>
    <property type="evidence" value="ECO:0007669"/>
    <property type="project" value="InterPro"/>
</dbReference>
<evidence type="ECO:0000256" key="5">
    <source>
        <dbReference type="ARBA" id="ARBA00022741"/>
    </source>
</evidence>
<evidence type="ECO:0000313" key="13">
    <source>
        <dbReference type="Proteomes" id="UP000629619"/>
    </source>
</evidence>
<keyword evidence="4" id="KW-0808">Transferase</keyword>
<dbReference type="InterPro" id="IPR011712">
    <property type="entry name" value="Sig_transdc_His_kin_sub3_dim/P"/>
</dbReference>
<name>A0A919MX56_9ACTN</name>
<keyword evidence="9" id="KW-1133">Transmembrane helix</keyword>
<feature type="domain" description="Histidine kinase/HSP90-like ATPase" evidence="10">
    <location>
        <begin position="296"/>
        <end position="381"/>
    </location>
</feature>
<dbReference type="InterPro" id="IPR003594">
    <property type="entry name" value="HATPase_dom"/>
</dbReference>
<evidence type="ECO:0000256" key="6">
    <source>
        <dbReference type="ARBA" id="ARBA00022777"/>
    </source>
</evidence>
<dbReference type="RefSeq" id="WP_203676953.1">
    <property type="nucleotide sequence ID" value="NZ_BOMW01000008.1"/>
</dbReference>
<evidence type="ECO:0000256" key="7">
    <source>
        <dbReference type="ARBA" id="ARBA00022840"/>
    </source>
</evidence>
<sequence length="383" mass="40401">MLRPLVTAATYRRAVFLLLGAVLALPYTMGLGLAVRAVGADPEHWTGTFWAVLLAAAIALVPPFLGGTRDLEIAAARSLLGVPLPIPGRGHRLERDTRLRAALWFGLHLLTGVAIGAVLLIVVPVVILALAGGETLTPGNGGWWWLAAAPLILAGAIYAVAGLGSLAATMAPILLGPSPAERESRLAVRERRLAERNRLARELHDSVGHAITAMTLQAGAARAVFGGDPDFALRALAAIEETGRAAAGELDTVLGILRDEGAGHSTAPTLTELDQLLTDQVEADAEAVDVPPPVSREAYRIVQESLTNAARHGTGPIRLRIRQEEELVIEVSNRRAVAPARRSGGGHGIAGMRERVRLLGGTLRAGPVGENWQVTARLPVEIR</sequence>
<gene>
    <name evidence="12" type="ORF">Asi03nite_07450</name>
</gene>
<feature type="domain" description="Signal transduction histidine kinase subgroup 3 dimerisation and phosphoacceptor" evidence="11">
    <location>
        <begin position="195"/>
        <end position="260"/>
    </location>
</feature>
<dbReference type="SUPFAM" id="SSF55874">
    <property type="entry name" value="ATPase domain of HSP90 chaperone/DNA topoisomerase II/histidine kinase"/>
    <property type="match status" value="1"/>
</dbReference>
<dbReference type="GO" id="GO:0046983">
    <property type="term" value="F:protein dimerization activity"/>
    <property type="evidence" value="ECO:0007669"/>
    <property type="project" value="InterPro"/>
</dbReference>
<dbReference type="Gene3D" id="3.30.565.10">
    <property type="entry name" value="Histidine kinase-like ATPase, C-terminal domain"/>
    <property type="match status" value="1"/>
</dbReference>